<dbReference type="SUPFAM" id="SSF88659">
    <property type="entry name" value="Sigma3 and sigma4 domains of RNA polymerase sigma factors"/>
    <property type="match status" value="1"/>
</dbReference>
<evidence type="ECO:0000313" key="2">
    <source>
        <dbReference type="Proteomes" id="UP000682811"/>
    </source>
</evidence>
<protein>
    <submittedName>
        <fullName evidence="1">Uncharacterized protein</fullName>
    </submittedName>
</protein>
<evidence type="ECO:0000313" key="1">
    <source>
        <dbReference type="EMBL" id="GIO49618.1"/>
    </source>
</evidence>
<comment type="caution">
    <text evidence="1">The sequence shown here is derived from an EMBL/GenBank/DDBJ whole genome shotgun (WGS) entry which is preliminary data.</text>
</comment>
<reference evidence="1 2" key="1">
    <citation type="submission" date="2021-03" db="EMBL/GenBank/DDBJ databases">
        <title>Antimicrobial resistance genes in bacteria isolated from Japanese honey, and their potential for conferring macrolide and lincosamide resistance in the American foulbrood pathogen Paenibacillus larvae.</title>
        <authorList>
            <person name="Okamoto M."/>
            <person name="Kumagai M."/>
            <person name="Kanamori H."/>
            <person name="Takamatsu D."/>
        </authorList>
    </citation>
    <scope>NUCLEOTIDE SEQUENCE [LARGE SCALE GENOMIC DNA]</scope>
    <source>
        <strain evidence="1 2">J34TS1</strain>
    </source>
</reference>
<proteinExistence type="predicted"/>
<dbReference type="AlphaFoldDB" id="A0A920CUN8"/>
<accession>A0A920CUN8</accession>
<dbReference type="EMBL" id="BORT01000023">
    <property type="protein sequence ID" value="GIO49618.1"/>
    <property type="molecule type" value="Genomic_DNA"/>
</dbReference>
<keyword evidence="2" id="KW-1185">Reference proteome</keyword>
<dbReference type="RefSeq" id="WP_212980054.1">
    <property type="nucleotide sequence ID" value="NZ_AP025343.1"/>
</dbReference>
<dbReference type="Proteomes" id="UP000682811">
    <property type="component" value="Unassembled WGS sequence"/>
</dbReference>
<dbReference type="InterPro" id="IPR013324">
    <property type="entry name" value="RNA_pol_sigma_r3/r4-like"/>
</dbReference>
<organism evidence="1 2">
    <name type="scientific">Paenibacillus azoreducens</name>
    <dbReference type="NCBI Taxonomy" id="116718"/>
    <lineage>
        <taxon>Bacteria</taxon>
        <taxon>Bacillati</taxon>
        <taxon>Bacillota</taxon>
        <taxon>Bacilli</taxon>
        <taxon>Bacillales</taxon>
        <taxon>Paenibacillaceae</taxon>
        <taxon>Paenibacillus</taxon>
    </lineage>
</organism>
<name>A0A920CUN8_9BACL</name>
<sequence>MKFLSRLESNYIRYSDLMSSSGTDPMLRPLITEKFNALRFIAFFMVNEFTSRLSGQYQLCVKSYISNKRNLKAAAAQLNISEEQLRSALSEVDNKMRVFVGERTIDNINRAKTIRGIQSALSHFHNNWQGFSAQSS</sequence>
<gene>
    <name evidence="1" type="ORF">J34TS1_43830</name>
</gene>